<feature type="region of interest" description="Disordered" evidence="2">
    <location>
        <begin position="77"/>
        <end position="105"/>
    </location>
</feature>
<dbReference type="PANTHER" id="PTHR46525">
    <property type="entry name" value="EMB|CAB72159.1"/>
    <property type="match status" value="1"/>
</dbReference>
<protein>
    <submittedName>
        <fullName evidence="3">Uncharacterized protein</fullName>
    </submittedName>
</protein>
<evidence type="ECO:0000313" key="3">
    <source>
        <dbReference type="EMBL" id="DAD19081.1"/>
    </source>
</evidence>
<name>A0A822XIX2_NELNU</name>
<dbReference type="EMBL" id="DUZY01000001">
    <property type="protein sequence ID" value="DAD19081.1"/>
    <property type="molecule type" value="Genomic_DNA"/>
</dbReference>
<dbReference type="Proteomes" id="UP000607653">
    <property type="component" value="Unassembled WGS sequence"/>
</dbReference>
<comment type="similarity">
    <text evidence="1">Belongs to the senescence regulator S40 family.</text>
</comment>
<feature type="compositionally biased region" description="Acidic residues" evidence="2">
    <location>
        <begin position="84"/>
        <end position="93"/>
    </location>
</feature>
<dbReference type="PANTHER" id="PTHR46525:SF2">
    <property type="entry name" value="EMB|CAB72159.1"/>
    <property type="match status" value="1"/>
</dbReference>
<gene>
    <name evidence="3" type="ORF">HUJ06_020544</name>
</gene>
<keyword evidence="4" id="KW-1185">Reference proteome</keyword>
<reference evidence="3 4" key="1">
    <citation type="journal article" date="2020" name="Mol. Biol. Evol.">
        <title>Distinct Expression and Methylation Patterns for Genes with Different Fates following a Single Whole-Genome Duplication in Flowering Plants.</title>
        <authorList>
            <person name="Shi T."/>
            <person name="Rahmani R.S."/>
            <person name="Gugger P.F."/>
            <person name="Wang M."/>
            <person name="Li H."/>
            <person name="Zhang Y."/>
            <person name="Li Z."/>
            <person name="Wang Q."/>
            <person name="Van de Peer Y."/>
            <person name="Marchal K."/>
            <person name="Chen J."/>
        </authorList>
    </citation>
    <scope>NUCLEOTIDE SEQUENCE [LARGE SCALE GENOMIC DNA]</scope>
    <source>
        <tissue evidence="3">Leaf</tissue>
    </source>
</reference>
<sequence length="131" mass="15480">MISSDTMFEFDKSDLWNLNHATLPELKKPMTNVRVAKKFGKRVENAHWGGGAIATSTSLSVNIPDWSNILKEDYKDARRRENDNNFDNEDEDSKDSRWRRTSKRLTRERERERDVFITSIISMYLLHRLSM</sequence>
<evidence type="ECO:0000313" key="4">
    <source>
        <dbReference type="Proteomes" id="UP000607653"/>
    </source>
</evidence>
<accession>A0A822XIX2</accession>
<dbReference type="InterPro" id="IPR007608">
    <property type="entry name" value="Senescence_reg_S40"/>
</dbReference>
<comment type="caution">
    <text evidence="3">The sequence shown here is derived from an EMBL/GenBank/DDBJ whole genome shotgun (WGS) entry which is preliminary data.</text>
</comment>
<dbReference type="AlphaFoldDB" id="A0A822XIX2"/>
<dbReference type="GO" id="GO:0010150">
    <property type="term" value="P:leaf senescence"/>
    <property type="evidence" value="ECO:0007669"/>
    <property type="project" value="UniProtKB-ARBA"/>
</dbReference>
<dbReference type="Pfam" id="PF04520">
    <property type="entry name" value="Senescence_reg"/>
    <property type="match status" value="1"/>
</dbReference>
<organism evidence="3 4">
    <name type="scientific">Nelumbo nucifera</name>
    <name type="common">Sacred lotus</name>
    <dbReference type="NCBI Taxonomy" id="4432"/>
    <lineage>
        <taxon>Eukaryota</taxon>
        <taxon>Viridiplantae</taxon>
        <taxon>Streptophyta</taxon>
        <taxon>Embryophyta</taxon>
        <taxon>Tracheophyta</taxon>
        <taxon>Spermatophyta</taxon>
        <taxon>Magnoliopsida</taxon>
        <taxon>Proteales</taxon>
        <taxon>Nelumbonaceae</taxon>
        <taxon>Nelumbo</taxon>
    </lineage>
</organism>
<evidence type="ECO:0000256" key="2">
    <source>
        <dbReference type="SAM" id="MobiDB-lite"/>
    </source>
</evidence>
<proteinExistence type="inferred from homology"/>
<evidence type="ECO:0000256" key="1">
    <source>
        <dbReference type="ARBA" id="ARBA00034773"/>
    </source>
</evidence>